<gene>
    <name evidence="2" type="ORF">FHX40_2408</name>
</gene>
<dbReference type="PANTHER" id="PTHR43283">
    <property type="entry name" value="BETA-LACTAMASE-RELATED"/>
    <property type="match status" value="1"/>
</dbReference>
<sequence length="408" mass="44043">MGELQVTCDPAEVGLDRERLRRIDAHFARYVDEGRLPGWLVLVSRRGEIAHLSAYGARDLGSGAPVEPGTLFRIFSMTKPVVSVALMTLFEEGALTLDDPVADYIPSFADLRVYESGPASAPVTRPAEEPVRIWHLLTHTSGLVYGWQRPDALGELYRNAGLAGLNLPGENLADLADRVAGLPLLFDPGTGWTYSIAVDVLGRVIEVASGLPLERFLAERIFRPLGMADTGFWAEEGELHRAASLYAVGPDGRLTLTDPGDGMARRPKVPSGGSGLVSTAADYHRFLQLLLRGGELDGVRLLGPRTIGYMTRNHLPGGADLKAFARTPFGEAVPGEGFGLGFAVVQDPVAVRTVASPGEYHWGGAAGTVFWVDPAEEITVIFLTQAMGFGTRRIRTRLRQLVHQAIVS</sequence>
<evidence type="ECO:0000259" key="1">
    <source>
        <dbReference type="Pfam" id="PF00144"/>
    </source>
</evidence>
<dbReference type="Pfam" id="PF00144">
    <property type="entry name" value="Beta-lactamase"/>
    <property type="match status" value="1"/>
</dbReference>
<keyword evidence="3" id="KW-1185">Reference proteome</keyword>
<dbReference type="InterPro" id="IPR001466">
    <property type="entry name" value="Beta-lactam-related"/>
</dbReference>
<evidence type="ECO:0000313" key="2">
    <source>
        <dbReference type="EMBL" id="TQM75691.1"/>
    </source>
</evidence>
<comment type="caution">
    <text evidence="2">The sequence shown here is derived from an EMBL/GenBank/DDBJ whole genome shotgun (WGS) entry which is preliminary data.</text>
</comment>
<name>A0A543IYR6_9ACTN</name>
<dbReference type="PANTHER" id="PTHR43283:SF3">
    <property type="entry name" value="BETA-LACTAMASE FAMILY PROTEIN (AFU_ORTHOLOGUE AFUA_5G07500)"/>
    <property type="match status" value="1"/>
</dbReference>
<dbReference type="AlphaFoldDB" id="A0A543IYR6"/>
<dbReference type="Proteomes" id="UP000319213">
    <property type="component" value="Unassembled WGS sequence"/>
</dbReference>
<evidence type="ECO:0000313" key="3">
    <source>
        <dbReference type="Proteomes" id="UP000319213"/>
    </source>
</evidence>
<dbReference type="OrthoDB" id="4281716at2"/>
<feature type="domain" description="Beta-lactamase-related" evidence="1">
    <location>
        <begin position="23"/>
        <end position="402"/>
    </location>
</feature>
<protein>
    <submittedName>
        <fullName evidence="2">CubicO group peptidase (Beta-lactamase class C family)</fullName>
    </submittedName>
</protein>
<dbReference type="InterPro" id="IPR050789">
    <property type="entry name" value="Diverse_Enzym_Activities"/>
</dbReference>
<dbReference type="RefSeq" id="WP_142259671.1">
    <property type="nucleotide sequence ID" value="NZ_BMPV01000001.1"/>
</dbReference>
<proteinExistence type="predicted"/>
<dbReference type="InterPro" id="IPR012338">
    <property type="entry name" value="Beta-lactam/transpept-like"/>
</dbReference>
<dbReference type="Gene3D" id="3.40.710.10">
    <property type="entry name" value="DD-peptidase/beta-lactamase superfamily"/>
    <property type="match status" value="1"/>
</dbReference>
<accession>A0A543IYR6</accession>
<dbReference type="SUPFAM" id="SSF56601">
    <property type="entry name" value="beta-lactamase/transpeptidase-like"/>
    <property type="match status" value="1"/>
</dbReference>
<dbReference type="EMBL" id="VFPQ01000001">
    <property type="protein sequence ID" value="TQM75691.1"/>
    <property type="molecule type" value="Genomic_DNA"/>
</dbReference>
<reference evidence="2 3" key="1">
    <citation type="submission" date="2019-06" db="EMBL/GenBank/DDBJ databases">
        <title>Sequencing the genomes of 1000 actinobacteria strains.</title>
        <authorList>
            <person name="Klenk H.-P."/>
        </authorList>
    </citation>
    <scope>NUCLEOTIDE SEQUENCE [LARGE SCALE GENOMIC DNA]</scope>
    <source>
        <strain evidence="2 3">DSM 43186</strain>
    </source>
</reference>
<organism evidence="2 3">
    <name type="scientific">Thermopolyspora flexuosa</name>
    <dbReference type="NCBI Taxonomy" id="103836"/>
    <lineage>
        <taxon>Bacteria</taxon>
        <taxon>Bacillati</taxon>
        <taxon>Actinomycetota</taxon>
        <taxon>Actinomycetes</taxon>
        <taxon>Streptosporangiales</taxon>
        <taxon>Streptosporangiaceae</taxon>
        <taxon>Thermopolyspora</taxon>
    </lineage>
</organism>